<keyword evidence="2" id="KW-0597">Phosphoprotein</keyword>
<dbReference type="Gene3D" id="1.20.120.160">
    <property type="entry name" value="HPT domain"/>
    <property type="match status" value="1"/>
</dbReference>
<comment type="caution">
    <text evidence="4">The sequence shown here is derived from an EMBL/GenBank/DDBJ whole genome shotgun (WGS) entry which is preliminary data.</text>
</comment>
<keyword evidence="5" id="KW-1185">Reference proteome</keyword>
<organism evidence="4 5">
    <name type="scientific">Limnohabitans curvus</name>
    <dbReference type="NCBI Taxonomy" id="323423"/>
    <lineage>
        <taxon>Bacteria</taxon>
        <taxon>Pseudomonadati</taxon>
        <taxon>Pseudomonadota</taxon>
        <taxon>Betaproteobacteria</taxon>
        <taxon>Burkholderiales</taxon>
        <taxon>Comamonadaceae</taxon>
        <taxon>Limnohabitans</taxon>
    </lineage>
</organism>
<dbReference type="PROSITE" id="PS50894">
    <property type="entry name" value="HPT"/>
    <property type="match status" value="1"/>
</dbReference>
<dbReference type="SUPFAM" id="SSF47226">
    <property type="entry name" value="Histidine-containing phosphotransfer domain, HPT domain"/>
    <property type="match status" value="1"/>
</dbReference>
<dbReference type="GO" id="GO:0000160">
    <property type="term" value="P:phosphorelay signal transduction system"/>
    <property type="evidence" value="ECO:0007669"/>
    <property type="project" value="UniProtKB-KW"/>
</dbReference>
<accession>A0A315ETK3</accession>
<evidence type="ECO:0000256" key="1">
    <source>
        <dbReference type="ARBA" id="ARBA00023012"/>
    </source>
</evidence>
<evidence type="ECO:0000256" key="2">
    <source>
        <dbReference type="PROSITE-ProRule" id="PRU00110"/>
    </source>
</evidence>
<dbReference type="EMBL" id="NESP01000001">
    <property type="protein sequence ID" value="PUE60621.1"/>
    <property type="molecule type" value="Genomic_DNA"/>
</dbReference>
<proteinExistence type="predicted"/>
<evidence type="ECO:0000313" key="5">
    <source>
        <dbReference type="Proteomes" id="UP000251341"/>
    </source>
</evidence>
<keyword evidence="1" id="KW-0902">Two-component regulatory system</keyword>
<reference evidence="4 5" key="1">
    <citation type="submission" date="2017-04" db="EMBL/GenBank/DDBJ databases">
        <title>Unexpected and diverse lifestyles within the genus Limnohabitans.</title>
        <authorList>
            <person name="Kasalicky V."/>
            <person name="Mehrshad M."/>
            <person name="Andrei S.-A."/>
            <person name="Salcher M."/>
            <person name="Kratochvilova H."/>
            <person name="Simek K."/>
            <person name="Ghai R."/>
        </authorList>
    </citation>
    <scope>NUCLEOTIDE SEQUENCE [LARGE SCALE GENOMIC DNA]</scope>
    <source>
        <strain evidence="4 5">MWH-C5</strain>
    </source>
</reference>
<dbReference type="AlphaFoldDB" id="A0A315ETK3"/>
<dbReference type="InterPro" id="IPR008207">
    <property type="entry name" value="Sig_transdc_His_kin_Hpt_dom"/>
</dbReference>
<dbReference type="Proteomes" id="UP000251341">
    <property type="component" value="Unassembled WGS sequence"/>
</dbReference>
<name>A0A315ETK3_9BURK</name>
<gene>
    <name evidence="4" type="ORF">B9Z44_14205</name>
</gene>
<evidence type="ECO:0000259" key="3">
    <source>
        <dbReference type="PROSITE" id="PS50894"/>
    </source>
</evidence>
<sequence length="110" mass="12007">MLDLTRAKEFAFEAGQLRELVMTFEQSLTQEMAIIQAGLAAGDALKVEHSLHALKGFMPLFAAQPLAQAMTDLYQTSREKPLDVTGPIFTSLVPSLETLLVEVRACLSAL</sequence>
<feature type="domain" description="HPt" evidence="3">
    <location>
        <begin position="13"/>
        <end position="110"/>
    </location>
</feature>
<protein>
    <recommendedName>
        <fullName evidence="3">HPt domain-containing protein</fullName>
    </recommendedName>
</protein>
<dbReference type="GO" id="GO:0004672">
    <property type="term" value="F:protein kinase activity"/>
    <property type="evidence" value="ECO:0007669"/>
    <property type="project" value="UniProtKB-ARBA"/>
</dbReference>
<dbReference type="InterPro" id="IPR036641">
    <property type="entry name" value="HPT_dom_sf"/>
</dbReference>
<feature type="modified residue" description="Phosphohistidine" evidence="2">
    <location>
        <position position="52"/>
    </location>
</feature>
<dbReference type="Pfam" id="PF01627">
    <property type="entry name" value="Hpt"/>
    <property type="match status" value="1"/>
</dbReference>
<evidence type="ECO:0000313" key="4">
    <source>
        <dbReference type="EMBL" id="PUE60621.1"/>
    </source>
</evidence>